<keyword evidence="2" id="KW-1003">Cell membrane</keyword>
<dbReference type="OrthoDB" id="7351039at2"/>
<keyword evidence="4 6" id="KW-1133">Transmembrane helix</keyword>
<dbReference type="GO" id="GO:0016787">
    <property type="term" value="F:hydrolase activity"/>
    <property type="evidence" value="ECO:0007669"/>
    <property type="project" value="UniProtKB-KW"/>
</dbReference>
<feature type="transmembrane region" description="Helical" evidence="6">
    <location>
        <begin position="158"/>
        <end position="187"/>
    </location>
</feature>
<proteinExistence type="predicted"/>
<evidence type="ECO:0000256" key="1">
    <source>
        <dbReference type="ARBA" id="ARBA00004651"/>
    </source>
</evidence>
<comment type="subcellular location">
    <subcellularLocation>
        <location evidence="1">Cell membrane</location>
        <topology evidence="1">Multi-pass membrane protein</topology>
    </subcellularLocation>
</comment>
<evidence type="ECO:0000256" key="3">
    <source>
        <dbReference type="ARBA" id="ARBA00022692"/>
    </source>
</evidence>
<feature type="transmembrane region" description="Helical" evidence="6">
    <location>
        <begin position="20"/>
        <end position="38"/>
    </location>
</feature>
<keyword evidence="7" id="KW-0378">Hydrolase</keyword>
<feature type="transmembrane region" description="Helical" evidence="6">
    <location>
        <begin position="218"/>
        <end position="236"/>
    </location>
</feature>
<dbReference type="GO" id="GO:0022857">
    <property type="term" value="F:transmembrane transporter activity"/>
    <property type="evidence" value="ECO:0007669"/>
    <property type="project" value="InterPro"/>
</dbReference>
<evidence type="ECO:0000313" key="7">
    <source>
        <dbReference type="EMBL" id="PKU25721.1"/>
    </source>
</evidence>
<dbReference type="NCBIfam" id="NF008441">
    <property type="entry name" value="PRK11285.1"/>
    <property type="match status" value="1"/>
</dbReference>
<dbReference type="AlphaFoldDB" id="A0A2N3PZD0"/>
<evidence type="ECO:0000313" key="8">
    <source>
        <dbReference type="Proteomes" id="UP000233293"/>
    </source>
</evidence>
<organism evidence="7 8">
    <name type="scientific">Telmatospirillum siberiense</name>
    <dbReference type="NCBI Taxonomy" id="382514"/>
    <lineage>
        <taxon>Bacteria</taxon>
        <taxon>Pseudomonadati</taxon>
        <taxon>Pseudomonadota</taxon>
        <taxon>Alphaproteobacteria</taxon>
        <taxon>Rhodospirillales</taxon>
        <taxon>Rhodospirillaceae</taxon>
        <taxon>Telmatospirillum</taxon>
    </lineage>
</organism>
<dbReference type="CDD" id="cd06579">
    <property type="entry name" value="TM_PBP1_transp_AraH_like"/>
    <property type="match status" value="1"/>
</dbReference>
<feature type="transmembrane region" description="Helical" evidence="6">
    <location>
        <begin position="77"/>
        <end position="95"/>
    </location>
</feature>
<dbReference type="Proteomes" id="UP000233293">
    <property type="component" value="Unassembled WGS sequence"/>
</dbReference>
<keyword evidence="3 6" id="KW-0812">Transmembrane</keyword>
<feature type="transmembrane region" description="Helical" evidence="6">
    <location>
        <begin position="102"/>
        <end position="121"/>
    </location>
</feature>
<keyword evidence="8" id="KW-1185">Reference proteome</keyword>
<dbReference type="GO" id="GO:0005886">
    <property type="term" value="C:plasma membrane"/>
    <property type="evidence" value="ECO:0007669"/>
    <property type="project" value="UniProtKB-SubCell"/>
</dbReference>
<comment type="caution">
    <text evidence="7">The sequence shown here is derived from an EMBL/GenBank/DDBJ whole genome shotgun (WGS) entry which is preliminary data.</text>
</comment>
<accession>A0A2N3PZD0</accession>
<evidence type="ECO:0000256" key="4">
    <source>
        <dbReference type="ARBA" id="ARBA00022989"/>
    </source>
</evidence>
<name>A0A2N3PZD0_9PROT</name>
<dbReference type="Pfam" id="PF02653">
    <property type="entry name" value="BPD_transp_2"/>
    <property type="match status" value="1"/>
</dbReference>
<dbReference type="PANTHER" id="PTHR32196:SF37">
    <property type="entry name" value="L-ARABINOSE TRANSPORT SYSTEM PERMEASE PROTEIN ARAH"/>
    <property type="match status" value="1"/>
</dbReference>
<keyword evidence="5 6" id="KW-0472">Membrane</keyword>
<feature type="transmembrane region" description="Helical" evidence="6">
    <location>
        <begin position="257"/>
        <end position="285"/>
    </location>
</feature>
<feature type="transmembrane region" description="Helical" evidence="6">
    <location>
        <begin position="297"/>
        <end position="316"/>
    </location>
</feature>
<dbReference type="EC" id="3.6.3.17" evidence="7"/>
<evidence type="ECO:0000256" key="5">
    <source>
        <dbReference type="ARBA" id="ARBA00023136"/>
    </source>
</evidence>
<feature type="transmembrane region" description="Helical" evidence="6">
    <location>
        <begin position="50"/>
        <end position="71"/>
    </location>
</feature>
<evidence type="ECO:0000256" key="2">
    <source>
        <dbReference type="ARBA" id="ARBA00022475"/>
    </source>
</evidence>
<dbReference type="PANTHER" id="PTHR32196">
    <property type="entry name" value="ABC TRANSPORTER PERMEASE PROTEIN YPHD-RELATED-RELATED"/>
    <property type="match status" value="1"/>
</dbReference>
<dbReference type="InterPro" id="IPR001851">
    <property type="entry name" value="ABC_transp_permease"/>
</dbReference>
<sequence length="322" mass="33270">MAVGGTSSFRKVDTSVLLDRAGMLLVFLGLFVTCSIFVDNFLSWRNMAGLSLAISMAGMVSCSMLLCIASGNFDLSVGSVIAASGCVAAVVINLTGSVVVGILAGLGLGVVVGLINGFVFAKLGINAFITTLATMQMARGFGYIVAGGKAVGISNSDFFVIGTTYFLGLPTPVWLTLVTFAIFGGLINYTEFGRNILAIGGNEEAARLAGVPVVRTKILIFVIHGLMSAVAGVVLASRMTSGQPMTAIGFEMTAISACVLGGVSLAGGIGKISYVIAGVLILGTVENSMNLLNINPFYQYLVRGGILLAAVIFDRYKTRSIG</sequence>
<gene>
    <name evidence="7" type="primary">araH</name>
    <name evidence="7" type="ORF">CWS72_03885</name>
</gene>
<dbReference type="EMBL" id="PIUM01000003">
    <property type="protein sequence ID" value="PKU25721.1"/>
    <property type="molecule type" value="Genomic_DNA"/>
</dbReference>
<reference evidence="8" key="1">
    <citation type="submission" date="2017-12" db="EMBL/GenBank/DDBJ databases">
        <title>Draft genome sequence of Telmatospirillum siberiense 26-4b1T, an acidotolerant peatland alphaproteobacterium potentially involved in sulfur cycling.</title>
        <authorList>
            <person name="Hausmann B."/>
            <person name="Pjevac P."/>
            <person name="Schreck K."/>
            <person name="Herbold C.W."/>
            <person name="Daims H."/>
            <person name="Wagner M."/>
            <person name="Pester M."/>
            <person name="Loy A."/>
        </authorList>
    </citation>
    <scope>NUCLEOTIDE SEQUENCE [LARGE SCALE GENOMIC DNA]</scope>
    <source>
        <strain evidence="8">26-4b1</strain>
    </source>
</reference>
<evidence type="ECO:0000256" key="6">
    <source>
        <dbReference type="SAM" id="Phobius"/>
    </source>
</evidence>
<protein>
    <submittedName>
        <fullName evidence="7">L-arabinose ABC transporter permease AraH</fullName>
        <ecNumber evidence="7">3.6.3.17</ecNumber>
    </submittedName>
</protein>